<proteinExistence type="predicted"/>
<dbReference type="EMBL" id="JANCNS010000003">
    <property type="protein sequence ID" value="MCP9201006.1"/>
    <property type="molecule type" value="Genomic_DNA"/>
</dbReference>
<dbReference type="RefSeq" id="WP_241552677.1">
    <property type="nucleotide sequence ID" value="NZ_JANCNS010000003.1"/>
</dbReference>
<evidence type="ECO:0000313" key="2">
    <source>
        <dbReference type="Proteomes" id="UP001155280"/>
    </source>
</evidence>
<evidence type="ECO:0000313" key="1">
    <source>
        <dbReference type="EMBL" id="MCP9201006.1"/>
    </source>
</evidence>
<organism evidence="1 2">
    <name type="scientific">Christiangramia oceanisediminis</name>
    <dbReference type="NCBI Taxonomy" id="2920386"/>
    <lineage>
        <taxon>Bacteria</taxon>
        <taxon>Pseudomonadati</taxon>
        <taxon>Bacteroidota</taxon>
        <taxon>Flavobacteriia</taxon>
        <taxon>Flavobacteriales</taxon>
        <taxon>Flavobacteriaceae</taxon>
        <taxon>Christiangramia</taxon>
    </lineage>
</organism>
<comment type="caution">
    <text evidence="1">The sequence shown here is derived from an EMBL/GenBank/DDBJ whole genome shotgun (WGS) entry which is preliminary data.</text>
</comment>
<dbReference type="AlphaFoldDB" id="A0A9X2KZD8"/>
<name>A0A9X2KZD8_9FLAO</name>
<keyword evidence="2" id="KW-1185">Reference proteome</keyword>
<accession>A0A9X2KZD8</accession>
<reference evidence="1" key="1">
    <citation type="submission" date="2022-07" db="EMBL/GenBank/DDBJ databases">
        <title>Gramela sediminis sp. nov., isolated from deep-sea sediment of the Indian Ocean.</title>
        <authorList>
            <person name="Shi H."/>
        </authorList>
    </citation>
    <scope>NUCLEOTIDE SEQUENCE</scope>
    <source>
        <strain evidence="1">GC03-9</strain>
    </source>
</reference>
<sequence>MKKFLAIIAVLFLVLIILIYWSASSTDKKFVTCSIENIEDVEKIDFREHDSVLVAASTLYEGDLIKRLMQGENYRKAWSTPVQVPIAFLDTLKGGLKIKDEGGGMQTQSLELEGENDIKYTLRSVAKDPKKLIPEIAEKLGLENIVVDGISGQHPYAAMLVAELAETAQVLHTHPQVYFIPKQERLGDLNNKYGNRLYLLEYELKSDGNWTNLEDIDEIIDTDNLQELKLQKGSSLSLDNEMLIRTRLFDMLIGDWDRHAKQWGWAIQKKKDRYKAIPIPGDRDNAFFKLTGLVPSIITNKNIEPEIRPFEEDIDHMPGLVYPNDRYFLLKVPKETFIRQAEILQQNMTEEKIREAFMVWPKAIAELDQEEITEKLLARKAKLPEYASSFYQIIQEQGELTEPMKGSEDIDIPEGLLRCFECLENSEN</sequence>
<gene>
    <name evidence="1" type="ORF">MKO06_13900</name>
</gene>
<protein>
    <submittedName>
        <fullName evidence="1">Uncharacterized protein</fullName>
    </submittedName>
</protein>
<dbReference type="Proteomes" id="UP001155280">
    <property type="component" value="Unassembled WGS sequence"/>
</dbReference>